<feature type="transmembrane region" description="Helical" evidence="2">
    <location>
        <begin position="75"/>
        <end position="98"/>
    </location>
</feature>
<protein>
    <submittedName>
        <fullName evidence="3">Uncharacterized protein</fullName>
    </submittedName>
</protein>
<dbReference type="Proteomes" id="UP000008281">
    <property type="component" value="Unassembled WGS sequence"/>
</dbReference>
<dbReference type="HOGENOM" id="CLU_2173326_0_0_1"/>
<dbReference type="AlphaFoldDB" id="E3LE91"/>
<accession>E3LE91</accession>
<keyword evidence="2" id="KW-1133">Transmembrane helix</keyword>
<dbReference type="InParanoid" id="E3LE91"/>
<evidence type="ECO:0000313" key="4">
    <source>
        <dbReference type="Proteomes" id="UP000008281"/>
    </source>
</evidence>
<gene>
    <name evidence="3" type="ORF">CRE_00274</name>
</gene>
<evidence type="ECO:0000256" key="1">
    <source>
        <dbReference type="SAM" id="MobiDB-lite"/>
    </source>
</evidence>
<organism evidence="4">
    <name type="scientific">Caenorhabditis remanei</name>
    <name type="common">Caenorhabditis vulgaris</name>
    <dbReference type="NCBI Taxonomy" id="31234"/>
    <lineage>
        <taxon>Eukaryota</taxon>
        <taxon>Metazoa</taxon>
        <taxon>Ecdysozoa</taxon>
        <taxon>Nematoda</taxon>
        <taxon>Chromadorea</taxon>
        <taxon>Rhabditida</taxon>
        <taxon>Rhabditina</taxon>
        <taxon>Rhabditomorpha</taxon>
        <taxon>Rhabditoidea</taxon>
        <taxon>Rhabditidae</taxon>
        <taxon>Peloderinae</taxon>
        <taxon>Caenorhabditis</taxon>
    </lineage>
</organism>
<name>E3LE91_CAERE</name>
<keyword evidence="2" id="KW-0472">Membrane</keyword>
<feature type="compositionally biased region" description="Basic and acidic residues" evidence="1">
    <location>
        <begin position="1"/>
        <end position="13"/>
    </location>
</feature>
<keyword evidence="4" id="KW-1185">Reference proteome</keyword>
<sequence length="110" mass="12456">MEKKGRLEARTTDDIGPSPTATPSLEWRALWWCKPSIWEGAPSVVVDNNKRAMEIRRRGRRAPARTRSSVKPKEVFLLPHWTLFLILGNCLMMTAGSLKCCARIDESCLS</sequence>
<evidence type="ECO:0000313" key="3">
    <source>
        <dbReference type="EMBL" id="EFO82993.1"/>
    </source>
</evidence>
<dbReference type="EMBL" id="DS268407">
    <property type="protein sequence ID" value="EFO82993.1"/>
    <property type="molecule type" value="Genomic_DNA"/>
</dbReference>
<keyword evidence="2" id="KW-0812">Transmembrane</keyword>
<proteinExistence type="predicted"/>
<evidence type="ECO:0000256" key="2">
    <source>
        <dbReference type="SAM" id="Phobius"/>
    </source>
</evidence>
<feature type="region of interest" description="Disordered" evidence="1">
    <location>
        <begin position="1"/>
        <end position="22"/>
    </location>
</feature>
<reference evidence="3" key="1">
    <citation type="submission" date="2007-07" db="EMBL/GenBank/DDBJ databases">
        <title>PCAP assembly of the Caenorhabditis remanei genome.</title>
        <authorList>
            <consortium name="The Caenorhabditis remanei Sequencing Consortium"/>
            <person name="Wilson R.K."/>
        </authorList>
    </citation>
    <scope>NUCLEOTIDE SEQUENCE [LARGE SCALE GENOMIC DNA]</scope>
    <source>
        <strain evidence="3">PB4641</strain>
    </source>
</reference>